<organism evidence="1 2">
    <name type="scientific">Escovopsis weberi</name>
    <dbReference type="NCBI Taxonomy" id="150374"/>
    <lineage>
        <taxon>Eukaryota</taxon>
        <taxon>Fungi</taxon>
        <taxon>Dikarya</taxon>
        <taxon>Ascomycota</taxon>
        <taxon>Pezizomycotina</taxon>
        <taxon>Sordariomycetes</taxon>
        <taxon>Hypocreomycetidae</taxon>
        <taxon>Hypocreales</taxon>
        <taxon>Hypocreaceae</taxon>
        <taxon>Escovopsis</taxon>
    </lineage>
</organism>
<proteinExistence type="predicted"/>
<protein>
    <recommendedName>
        <fullName evidence="3">L-ascorbic acid binding protein</fullName>
    </recommendedName>
</protein>
<keyword evidence="2" id="KW-1185">Reference proteome</keyword>
<reference evidence="1 2" key="1">
    <citation type="submission" date="2015-07" db="EMBL/GenBank/DDBJ databases">
        <title>The genome of the fungus Escovopsis weberi, a specialized disease agent of ant agriculture.</title>
        <authorList>
            <person name="de Man T.J."/>
            <person name="Stajich J.E."/>
            <person name="Kubicek C.P."/>
            <person name="Chenthamara K."/>
            <person name="Atanasova L."/>
            <person name="Druzhinina I.S."/>
            <person name="Birnbaum S."/>
            <person name="Barribeau S.M."/>
            <person name="Teiling C."/>
            <person name="Suen G."/>
            <person name="Currie C."/>
            <person name="Gerardo N.M."/>
        </authorList>
    </citation>
    <scope>NUCLEOTIDE SEQUENCE [LARGE SCALE GENOMIC DNA]</scope>
</reference>
<accession>A0A0M9VUG6</accession>
<dbReference type="EMBL" id="LGSR01000019">
    <property type="protein sequence ID" value="KOS19889.1"/>
    <property type="molecule type" value="Genomic_DNA"/>
</dbReference>
<evidence type="ECO:0000313" key="1">
    <source>
        <dbReference type="EMBL" id="KOS19889.1"/>
    </source>
</evidence>
<dbReference type="OrthoDB" id="302966at2759"/>
<dbReference type="AlphaFoldDB" id="A0A0M9VUG6"/>
<evidence type="ECO:0000313" key="2">
    <source>
        <dbReference type="Proteomes" id="UP000053831"/>
    </source>
</evidence>
<gene>
    <name evidence="1" type="ORF">ESCO_005805</name>
</gene>
<comment type="caution">
    <text evidence="1">The sequence shown here is derived from an EMBL/GenBank/DDBJ whole genome shotgun (WGS) entry which is preliminary data.</text>
</comment>
<dbReference type="Proteomes" id="UP000053831">
    <property type="component" value="Unassembled WGS sequence"/>
</dbReference>
<sequence length="332" mass="36862">MDPDADARKRFIKAMETVYGPFDSLTLEQTAEWMPPSNPGAGGHRGRYLWTDAFGVVNFVTLYTETSDERYLHLAKRLVTAVHDILGSKRDGSGRLDGATDEEPLKGGLRIGKMSASGMDGDGQYHHYLTLWMFALNRVSVASGERSYNDLAIELAEAIHARFVTRATVASQPRMVWKVSTDMKTVLVPSEGHLDAATGFAVFKLLRDTAHRQRKGKGKGQDRTLYGEIQEYAAVTARSRFFTPSADPLDLGMGLWVSQFCDDEDGASWADEYRGDALLQAAEVVPQLILLGERDPAGARMRLAFREFGLCLGVGCVEADERLRMWRFDEGI</sequence>
<dbReference type="GO" id="GO:0005975">
    <property type="term" value="P:carbohydrate metabolic process"/>
    <property type="evidence" value="ECO:0007669"/>
    <property type="project" value="InterPro"/>
</dbReference>
<dbReference type="InterPro" id="IPR008928">
    <property type="entry name" value="6-hairpin_glycosidase_sf"/>
</dbReference>
<dbReference type="SUPFAM" id="SSF48208">
    <property type="entry name" value="Six-hairpin glycosidases"/>
    <property type="match status" value="1"/>
</dbReference>
<dbReference type="STRING" id="150374.A0A0M9VUG6"/>
<evidence type="ECO:0008006" key="3">
    <source>
        <dbReference type="Google" id="ProtNLM"/>
    </source>
</evidence>
<name>A0A0M9VUG6_ESCWE</name>